<keyword evidence="4" id="KW-1185">Reference proteome</keyword>
<dbReference type="PANTHER" id="PTHR47926">
    <property type="entry name" value="PENTATRICOPEPTIDE REPEAT-CONTAINING PROTEIN"/>
    <property type="match status" value="1"/>
</dbReference>
<proteinExistence type="predicted"/>
<dbReference type="InterPro" id="IPR046960">
    <property type="entry name" value="PPR_At4g14850-like_plant"/>
</dbReference>
<dbReference type="OrthoDB" id="1893323at2759"/>
<dbReference type="FunFam" id="1.25.40.10:FF:000073">
    <property type="entry name" value="Pentatricopeptide repeat-containing protein chloroplastic"/>
    <property type="match status" value="1"/>
</dbReference>
<dbReference type="EMBL" id="CM035411">
    <property type="protein sequence ID" value="KAH7435753.1"/>
    <property type="molecule type" value="Genomic_DNA"/>
</dbReference>
<dbReference type="InterPro" id="IPR002885">
    <property type="entry name" value="PPR_rpt"/>
</dbReference>
<feature type="repeat" description="PPR" evidence="2">
    <location>
        <begin position="407"/>
        <end position="441"/>
    </location>
</feature>
<comment type="caution">
    <text evidence="3">The sequence shown here is derived from an EMBL/GenBank/DDBJ whole genome shotgun (WGS) entry which is preliminary data.</text>
</comment>
<dbReference type="NCBIfam" id="TIGR00756">
    <property type="entry name" value="PPR"/>
    <property type="match status" value="2"/>
</dbReference>
<dbReference type="Pfam" id="PF01535">
    <property type="entry name" value="PPR"/>
    <property type="match status" value="4"/>
</dbReference>
<dbReference type="GO" id="GO:0009451">
    <property type="term" value="P:RNA modification"/>
    <property type="evidence" value="ECO:0007669"/>
    <property type="project" value="InterPro"/>
</dbReference>
<gene>
    <name evidence="3" type="ORF">KP509_06G078300</name>
</gene>
<evidence type="ECO:0008006" key="5">
    <source>
        <dbReference type="Google" id="ProtNLM"/>
    </source>
</evidence>
<dbReference type="Pfam" id="PF13041">
    <property type="entry name" value="PPR_2"/>
    <property type="match status" value="2"/>
</dbReference>
<evidence type="ECO:0000313" key="4">
    <source>
        <dbReference type="Proteomes" id="UP000825935"/>
    </source>
</evidence>
<keyword evidence="1" id="KW-0677">Repeat</keyword>
<dbReference type="PROSITE" id="PS51375">
    <property type="entry name" value="PPR"/>
    <property type="match status" value="3"/>
</dbReference>
<feature type="repeat" description="PPR" evidence="2">
    <location>
        <begin position="306"/>
        <end position="340"/>
    </location>
</feature>
<dbReference type="AlphaFoldDB" id="A0A8T2UPQ6"/>
<evidence type="ECO:0000313" key="3">
    <source>
        <dbReference type="EMBL" id="KAH7435753.1"/>
    </source>
</evidence>
<evidence type="ECO:0000256" key="2">
    <source>
        <dbReference type="PROSITE-ProRule" id="PRU00708"/>
    </source>
</evidence>
<evidence type="ECO:0000256" key="1">
    <source>
        <dbReference type="ARBA" id="ARBA00022737"/>
    </source>
</evidence>
<name>A0A8T2UPQ6_CERRI</name>
<organism evidence="3 4">
    <name type="scientific">Ceratopteris richardii</name>
    <name type="common">Triangle waterfern</name>
    <dbReference type="NCBI Taxonomy" id="49495"/>
    <lineage>
        <taxon>Eukaryota</taxon>
        <taxon>Viridiplantae</taxon>
        <taxon>Streptophyta</taxon>
        <taxon>Embryophyta</taxon>
        <taxon>Tracheophyta</taxon>
        <taxon>Polypodiopsida</taxon>
        <taxon>Polypodiidae</taxon>
        <taxon>Polypodiales</taxon>
        <taxon>Pteridineae</taxon>
        <taxon>Pteridaceae</taxon>
        <taxon>Parkerioideae</taxon>
        <taxon>Ceratopteris</taxon>
    </lineage>
</organism>
<dbReference type="FunFam" id="1.25.40.10:FF:000285">
    <property type="entry name" value="Pentatricopeptide repeat-containing protein, chloroplastic"/>
    <property type="match status" value="1"/>
</dbReference>
<dbReference type="Gene3D" id="1.25.40.10">
    <property type="entry name" value="Tetratricopeptide repeat domain"/>
    <property type="match status" value="4"/>
</dbReference>
<dbReference type="Proteomes" id="UP000825935">
    <property type="component" value="Chromosome 6"/>
</dbReference>
<protein>
    <recommendedName>
        <fullName evidence="5">Pentatricopeptide repeat-containing protein</fullName>
    </recommendedName>
</protein>
<sequence length="462" mass="53268">MRLLELHPTSTRHRRNYTEIRLAQIIRLLRSPEPWTDKETTYIRLLHYCTSLKAIAEGKQVHSHMVKHGLEPNRYIWFLLISMYANCGSFLEAHYALKSMPSKTSDAWTPLIASYNQKKLYDEALNTFYMMIHDLIIAEEGVIVHVLNASGNLDDLKVGMLIHHYAISYGHELTLSVQNSLLEMYCKCHCMQFAERIFTGMVKRNEASWTLIIMGYVDHGLNRPAMFLFEQMLQSRVAPSKLTFVSLLRSCAHLGVLEIGRRIHRHIKSVGFGSDILLNSILITMYARCGDVKEARTVFDRLPRKDITSWNAILGAYVHNSLIKDALKIFDRLKCEVVNPDIVTVSMMIAMCVKLKDVEKSKEVHVYFMKKGFKGNRAVLNLVLDMYIKCGAIEEARQLFDSRHKRDTSNFNRMIMGYIESDRYEEACGLFHRMQGEGIEPNRDTFTAIRNSGSITLWQEVS</sequence>
<accession>A0A8T2UPQ6</accession>
<dbReference type="SUPFAM" id="SSF48452">
    <property type="entry name" value="TPR-like"/>
    <property type="match status" value="1"/>
</dbReference>
<dbReference type="InterPro" id="IPR011990">
    <property type="entry name" value="TPR-like_helical_dom_sf"/>
</dbReference>
<dbReference type="GO" id="GO:0003723">
    <property type="term" value="F:RNA binding"/>
    <property type="evidence" value="ECO:0007669"/>
    <property type="project" value="InterPro"/>
</dbReference>
<reference evidence="3" key="1">
    <citation type="submission" date="2021-08" db="EMBL/GenBank/DDBJ databases">
        <title>WGS assembly of Ceratopteris richardii.</title>
        <authorList>
            <person name="Marchant D.B."/>
            <person name="Chen G."/>
            <person name="Jenkins J."/>
            <person name="Shu S."/>
            <person name="Leebens-Mack J."/>
            <person name="Grimwood J."/>
            <person name="Schmutz J."/>
            <person name="Soltis P."/>
            <person name="Soltis D."/>
            <person name="Chen Z.-H."/>
        </authorList>
    </citation>
    <scope>NUCLEOTIDE SEQUENCE</scope>
    <source>
        <strain evidence="3">Whitten #5841</strain>
        <tissue evidence="3">Leaf</tissue>
    </source>
</reference>
<feature type="repeat" description="PPR" evidence="2">
    <location>
        <begin position="205"/>
        <end position="239"/>
    </location>
</feature>